<dbReference type="Gene3D" id="3.30.450.40">
    <property type="match status" value="1"/>
</dbReference>
<dbReference type="SUPFAM" id="SSF55073">
    <property type="entry name" value="Nucleotide cyclase"/>
    <property type="match status" value="1"/>
</dbReference>
<dbReference type="InterPro" id="IPR035965">
    <property type="entry name" value="PAS-like_dom_sf"/>
</dbReference>
<dbReference type="PANTHER" id="PTHR45138:SF9">
    <property type="entry name" value="DIGUANYLATE CYCLASE DGCM-RELATED"/>
    <property type="match status" value="1"/>
</dbReference>
<dbReference type="InterPro" id="IPR029787">
    <property type="entry name" value="Nucleotide_cyclase"/>
</dbReference>
<dbReference type="Gene3D" id="3.30.70.270">
    <property type="match status" value="1"/>
</dbReference>
<name>A0ABR9US18_9CHRO</name>
<evidence type="ECO:0000313" key="6">
    <source>
        <dbReference type="Proteomes" id="UP000651156"/>
    </source>
</evidence>
<dbReference type="Pfam" id="PF00990">
    <property type="entry name" value="GGDEF"/>
    <property type="match status" value="1"/>
</dbReference>
<dbReference type="SMART" id="SM00267">
    <property type="entry name" value="GGDEF"/>
    <property type="match status" value="1"/>
</dbReference>
<feature type="coiled-coil region" evidence="1">
    <location>
        <begin position="241"/>
        <end position="285"/>
    </location>
</feature>
<comment type="caution">
    <text evidence="5">The sequence shown here is derived from an EMBL/GenBank/DDBJ whole genome shotgun (WGS) entry which is preliminary data.</text>
</comment>
<dbReference type="PROSITE" id="PS50113">
    <property type="entry name" value="PAC"/>
    <property type="match status" value="2"/>
</dbReference>
<feature type="domain" description="PAC" evidence="3">
    <location>
        <begin position="356"/>
        <end position="408"/>
    </location>
</feature>
<dbReference type="Proteomes" id="UP000651156">
    <property type="component" value="Unassembled WGS sequence"/>
</dbReference>
<feature type="coiled-coil region" evidence="1">
    <location>
        <begin position="532"/>
        <end position="559"/>
    </location>
</feature>
<dbReference type="SMART" id="SM00091">
    <property type="entry name" value="PAS"/>
    <property type="match status" value="2"/>
</dbReference>
<proteinExistence type="predicted"/>
<dbReference type="InterPro" id="IPR000160">
    <property type="entry name" value="GGDEF_dom"/>
</dbReference>
<sequence>MQSYSTRTSEQIKVEIEAKLGFFPPFFSPAQQNPYILENLWQQTLSAYLDNPLPTLFKEKLSAYLSRYCSVPYCMVCHSCSLYSLGMKAREVLILLESPPPLEETEIEHHFRVLVNATNNLTRLSFDSAIEESLIYCSAFIFLGKDTSGYDQTQLRRLLGFENYQYLVTLIAYIKTCHTWMEAHPEVAYGYAADQRVQNYLSLLIDEEPNLANFLPQYQARIRRESQTQLECLAEIAKSNQNQALQRIKAVEVANQELKSEIINYKQTLDALAQTEEALRESEERFRSAFDYAAIGIALVALDGTWLKVNRAICEIVGYSEYELLATNFQAITHPDDLDIDLNYVRQMLAGAIRTYQMEKRYFHKLGHIVWILLSVSLVHDANGNPLYFIAQIQDITARKQALDALQESEERWQLALRGNNDGIWDWNVKTNQVFFSARWKEMLGYQEQEIANHLDEWASRVHPDDLGWVTQVIQDHFAQKTPFYISEHRVLCKDGTYKWILDRGQALWDEAGKPVRMVGSHTDITQRKQGAAALQQVNEQLKNSVAYLEQRNREIAQLAEMSDIFQACLTVEEACRAIAAQMPQLFPEITGAIFLHNAPQNLFTAVTAWGSAPLSSHNLFASNDCWALRCGRSHFVNDACSGLLCKHINHNQFPAESLCIPMVAQGEALGMLYLNSLESGQLTQVKQQLALTVAERISLSLANVKLRETLHNQSVRDPLTGLFNRRYMAESLELELYRCDRQQQPLALIMLDIDYFKRFNDTFGHKAGDLVLQKLAQVLQDSIRKSDVACRYGGEEFTLILPETTLEVACQRAEQLRQEVKLLKLQYNQQLLSKITLSLGVACFPENGHTPEELLRAADAALYRAKKEARDCVACMRSQPF</sequence>
<dbReference type="Gene3D" id="1.20.1290.10">
    <property type="entry name" value="AhpD-like"/>
    <property type="match status" value="1"/>
</dbReference>
<evidence type="ECO:0000259" key="3">
    <source>
        <dbReference type="PROSITE" id="PS50113"/>
    </source>
</evidence>
<evidence type="ECO:0000259" key="2">
    <source>
        <dbReference type="PROSITE" id="PS50112"/>
    </source>
</evidence>
<dbReference type="PANTHER" id="PTHR45138">
    <property type="entry name" value="REGULATORY COMPONENTS OF SENSORY TRANSDUCTION SYSTEM"/>
    <property type="match status" value="1"/>
</dbReference>
<evidence type="ECO:0000256" key="1">
    <source>
        <dbReference type="SAM" id="Coils"/>
    </source>
</evidence>
<dbReference type="InterPro" id="IPR000014">
    <property type="entry name" value="PAS"/>
</dbReference>
<organism evidence="5 6">
    <name type="scientific">Gloeocapsopsis crepidinum LEGE 06123</name>
    <dbReference type="NCBI Taxonomy" id="588587"/>
    <lineage>
        <taxon>Bacteria</taxon>
        <taxon>Bacillati</taxon>
        <taxon>Cyanobacteriota</taxon>
        <taxon>Cyanophyceae</taxon>
        <taxon>Oscillatoriophycideae</taxon>
        <taxon>Chroococcales</taxon>
        <taxon>Chroococcaceae</taxon>
        <taxon>Gloeocapsopsis</taxon>
    </lineage>
</organism>
<dbReference type="EMBL" id="JADEWN010000026">
    <property type="protein sequence ID" value="MBE9191085.1"/>
    <property type="molecule type" value="Genomic_DNA"/>
</dbReference>
<gene>
    <name evidence="5" type="ORF">IQ230_12115</name>
</gene>
<dbReference type="Gene3D" id="3.30.450.20">
    <property type="entry name" value="PAS domain"/>
    <property type="match status" value="2"/>
</dbReference>
<dbReference type="CDD" id="cd00130">
    <property type="entry name" value="PAS"/>
    <property type="match status" value="2"/>
</dbReference>
<dbReference type="SMART" id="SM00086">
    <property type="entry name" value="PAC"/>
    <property type="match status" value="2"/>
</dbReference>
<dbReference type="PROSITE" id="PS50112">
    <property type="entry name" value="PAS"/>
    <property type="match status" value="2"/>
</dbReference>
<dbReference type="Pfam" id="PF08447">
    <property type="entry name" value="PAS_3"/>
    <property type="match status" value="2"/>
</dbReference>
<feature type="domain" description="GGDEF" evidence="4">
    <location>
        <begin position="745"/>
        <end position="879"/>
    </location>
</feature>
<keyword evidence="6" id="KW-1185">Reference proteome</keyword>
<dbReference type="SUPFAM" id="SSF69118">
    <property type="entry name" value="AhpD-like"/>
    <property type="match status" value="1"/>
</dbReference>
<keyword evidence="1" id="KW-0175">Coiled coil</keyword>
<dbReference type="InterPro" id="IPR029032">
    <property type="entry name" value="AhpD-like"/>
</dbReference>
<dbReference type="SUPFAM" id="SSF55781">
    <property type="entry name" value="GAF domain-like"/>
    <property type="match status" value="1"/>
</dbReference>
<dbReference type="InterPro" id="IPR050469">
    <property type="entry name" value="Diguanylate_Cyclase"/>
</dbReference>
<dbReference type="InterPro" id="IPR043128">
    <property type="entry name" value="Rev_trsase/Diguanyl_cyclase"/>
</dbReference>
<dbReference type="InterPro" id="IPR001610">
    <property type="entry name" value="PAC"/>
</dbReference>
<dbReference type="SUPFAM" id="SSF55785">
    <property type="entry name" value="PYP-like sensor domain (PAS domain)"/>
    <property type="match status" value="2"/>
</dbReference>
<dbReference type="InterPro" id="IPR029016">
    <property type="entry name" value="GAF-like_dom_sf"/>
</dbReference>
<accession>A0ABR9US18</accession>
<dbReference type="SMART" id="SM00065">
    <property type="entry name" value="GAF"/>
    <property type="match status" value="1"/>
</dbReference>
<protein>
    <submittedName>
        <fullName evidence="5">Diguanylate cyclase</fullName>
    </submittedName>
</protein>
<feature type="coiled-coil region" evidence="1">
    <location>
        <begin position="807"/>
        <end position="834"/>
    </location>
</feature>
<feature type="domain" description="PAC" evidence="3">
    <location>
        <begin position="485"/>
        <end position="537"/>
    </location>
</feature>
<feature type="domain" description="PAS" evidence="2">
    <location>
        <begin position="282"/>
        <end position="352"/>
    </location>
</feature>
<dbReference type="Pfam" id="PF01590">
    <property type="entry name" value="GAF"/>
    <property type="match status" value="1"/>
</dbReference>
<evidence type="ECO:0000313" key="5">
    <source>
        <dbReference type="EMBL" id="MBE9191085.1"/>
    </source>
</evidence>
<reference evidence="5 6" key="1">
    <citation type="submission" date="2020-10" db="EMBL/GenBank/DDBJ databases">
        <authorList>
            <person name="Castelo-Branco R."/>
            <person name="Eusebio N."/>
            <person name="Adriana R."/>
            <person name="Vieira A."/>
            <person name="Brugerolle De Fraissinette N."/>
            <person name="Rezende De Castro R."/>
            <person name="Schneider M.P."/>
            <person name="Vasconcelos V."/>
            <person name="Leao P.N."/>
        </authorList>
    </citation>
    <scope>NUCLEOTIDE SEQUENCE [LARGE SCALE GENOMIC DNA]</scope>
    <source>
        <strain evidence="5 6">LEGE 06123</strain>
    </source>
</reference>
<dbReference type="NCBIfam" id="TIGR00254">
    <property type="entry name" value="GGDEF"/>
    <property type="match status" value="1"/>
</dbReference>
<dbReference type="InterPro" id="IPR000700">
    <property type="entry name" value="PAS-assoc_C"/>
</dbReference>
<dbReference type="NCBIfam" id="TIGR00229">
    <property type="entry name" value="sensory_box"/>
    <property type="match status" value="2"/>
</dbReference>
<evidence type="ECO:0000259" key="4">
    <source>
        <dbReference type="PROSITE" id="PS50887"/>
    </source>
</evidence>
<dbReference type="InterPro" id="IPR013655">
    <property type="entry name" value="PAS_fold_3"/>
</dbReference>
<dbReference type="RefSeq" id="WP_193932245.1">
    <property type="nucleotide sequence ID" value="NZ_CAWPMZ010000052.1"/>
</dbReference>
<dbReference type="PROSITE" id="PS50887">
    <property type="entry name" value="GGDEF"/>
    <property type="match status" value="1"/>
</dbReference>
<feature type="domain" description="PAS" evidence="2">
    <location>
        <begin position="409"/>
        <end position="481"/>
    </location>
</feature>
<dbReference type="CDD" id="cd01949">
    <property type="entry name" value="GGDEF"/>
    <property type="match status" value="1"/>
</dbReference>
<dbReference type="InterPro" id="IPR003018">
    <property type="entry name" value="GAF"/>
</dbReference>